<dbReference type="Pfam" id="PF08279">
    <property type="entry name" value="HTH_11"/>
    <property type="match status" value="1"/>
</dbReference>
<keyword evidence="1" id="KW-0805">Transcription regulation</keyword>
<evidence type="ECO:0000256" key="2">
    <source>
        <dbReference type="ARBA" id="ARBA00023163"/>
    </source>
</evidence>
<proteinExistence type="predicted"/>
<dbReference type="PROSITE" id="PS52050">
    <property type="entry name" value="WYL"/>
    <property type="match status" value="1"/>
</dbReference>
<evidence type="ECO:0000313" key="4">
    <source>
        <dbReference type="EMBL" id="WFP10373.1"/>
    </source>
</evidence>
<dbReference type="PROSITE" id="PS51000">
    <property type="entry name" value="HTH_DEOR_2"/>
    <property type="match status" value="1"/>
</dbReference>
<feature type="domain" description="HTH deoR-type" evidence="3">
    <location>
        <begin position="4"/>
        <end position="59"/>
    </location>
</feature>
<dbReference type="SUPFAM" id="SSF46785">
    <property type="entry name" value="Winged helix' DNA-binding domain"/>
    <property type="match status" value="1"/>
</dbReference>
<accession>A0ABY8H0W4</accession>
<evidence type="ECO:0000313" key="5">
    <source>
        <dbReference type="Proteomes" id="UP001214170"/>
    </source>
</evidence>
<dbReference type="RefSeq" id="WP_268081907.1">
    <property type="nucleotide sequence ID" value="NZ_CP106885.1"/>
</dbReference>
<protein>
    <submittedName>
        <fullName evidence="4">YafY family protein</fullName>
    </submittedName>
</protein>
<dbReference type="PANTHER" id="PTHR34580">
    <property type="match status" value="1"/>
</dbReference>
<dbReference type="InterPro" id="IPR036388">
    <property type="entry name" value="WH-like_DNA-bd_sf"/>
</dbReference>
<organism evidence="4 5">
    <name type="scientific">Achromobacter spanius</name>
    <dbReference type="NCBI Taxonomy" id="217203"/>
    <lineage>
        <taxon>Bacteria</taxon>
        <taxon>Pseudomonadati</taxon>
        <taxon>Pseudomonadota</taxon>
        <taxon>Betaproteobacteria</taxon>
        <taxon>Burkholderiales</taxon>
        <taxon>Alcaligenaceae</taxon>
        <taxon>Achromobacter</taxon>
    </lineage>
</organism>
<dbReference type="PIRSF" id="PIRSF016838">
    <property type="entry name" value="PafC"/>
    <property type="match status" value="1"/>
</dbReference>
<name>A0ABY8H0W4_9BURK</name>
<dbReference type="InterPro" id="IPR036390">
    <property type="entry name" value="WH_DNA-bd_sf"/>
</dbReference>
<dbReference type="InterPro" id="IPR001034">
    <property type="entry name" value="DeoR_HTH"/>
</dbReference>
<reference evidence="4 5" key="1">
    <citation type="submission" date="2023-03" db="EMBL/GenBank/DDBJ databases">
        <title>Achromobacter spanius LIG8.</title>
        <authorList>
            <person name="Shrestha S."/>
        </authorList>
    </citation>
    <scope>NUCLEOTIDE SEQUENCE [LARGE SCALE GENOMIC DNA]</scope>
    <source>
        <strain evidence="4 5">LIG8</strain>
    </source>
</reference>
<dbReference type="InterPro" id="IPR026881">
    <property type="entry name" value="WYL_dom"/>
</dbReference>
<dbReference type="InterPro" id="IPR028349">
    <property type="entry name" value="PafC-like"/>
</dbReference>
<dbReference type="InterPro" id="IPR057727">
    <property type="entry name" value="WCX_dom"/>
</dbReference>
<gene>
    <name evidence="4" type="ORF">P8T11_11040</name>
</gene>
<dbReference type="PANTHER" id="PTHR34580:SF3">
    <property type="entry name" value="PROTEIN PAFB"/>
    <property type="match status" value="1"/>
</dbReference>
<dbReference type="Proteomes" id="UP001214170">
    <property type="component" value="Chromosome"/>
</dbReference>
<keyword evidence="2" id="KW-0804">Transcription</keyword>
<evidence type="ECO:0000259" key="3">
    <source>
        <dbReference type="PROSITE" id="PS51000"/>
    </source>
</evidence>
<keyword evidence="5" id="KW-1185">Reference proteome</keyword>
<dbReference type="Pfam" id="PF13280">
    <property type="entry name" value="WYL"/>
    <property type="match status" value="1"/>
</dbReference>
<evidence type="ECO:0000256" key="1">
    <source>
        <dbReference type="ARBA" id="ARBA00023015"/>
    </source>
</evidence>
<dbReference type="InterPro" id="IPR051534">
    <property type="entry name" value="CBASS_pafABC_assoc_protein"/>
</dbReference>
<dbReference type="Gene3D" id="1.10.10.10">
    <property type="entry name" value="Winged helix-like DNA-binding domain superfamily/Winged helix DNA-binding domain"/>
    <property type="match status" value="1"/>
</dbReference>
<dbReference type="InterPro" id="IPR013196">
    <property type="entry name" value="HTH_11"/>
</dbReference>
<sequence>MLSSSNRLLRLLSLLQTRRHWAGADLAQTLAVHPRTLRRDIDRLRELGYPIQASSGVAGGYAFRAGNALPPLLLDDDEALTVAITLRTAATGTVGGVEEAALRALVKLEQVMPTRLRHKLDALRSAIVPLPSRGPVIDAGLLAALAAACRDQLRVNFDYADSRGQPSTRQVEPQGLAHTGYRWYLVAWDPARDDWRTFRLDRITGAVALGAHFAPRPAPEGGDLRAYVTRAVGQAPNAEEARIVLHAPHAEIAARIPASAGQVEALDDSRCLLRCTGQSLDALTYWLLALEVEFDVLAPASLAQRFQIAGERVARMLQRRTRKKPL</sequence>
<dbReference type="Pfam" id="PF25583">
    <property type="entry name" value="WCX"/>
    <property type="match status" value="1"/>
</dbReference>
<dbReference type="EMBL" id="CP121261">
    <property type="protein sequence ID" value="WFP10373.1"/>
    <property type="molecule type" value="Genomic_DNA"/>
</dbReference>